<evidence type="ECO:0000256" key="5">
    <source>
        <dbReference type="ARBA" id="ARBA00022685"/>
    </source>
</evidence>
<comment type="caution">
    <text evidence="24">The sequence shown here is derived from an EMBL/GenBank/DDBJ whole genome shotgun (WGS) entry which is preliminary data.</text>
</comment>
<keyword evidence="13 22" id="KW-1133">Transmembrane helix</keyword>
<evidence type="ECO:0000256" key="17">
    <source>
        <dbReference type="ARBA" id="ARBA00023180"/>
    </source>
</evidence>
<keyword evidence="9" id="KW-0677">Repeat</keyword>
<dbReference type="Pfam" id="PF01030">
    <property type="entry name" value="Recep_L_domain"/>
    <property type="match status" value="2"/>
</dbReference>
<dbReference type="CDD" id="cd00063">
    <property type="entry name" value="FN3"/>
    <property type="match status" value="1"/>
</dbReference>
<evidence type="ECO:0000256" key="16">
    <source>
        <dbReference type="ARBA" id="ARBA00023170"/>
    </source>
</evidence>
<dbReference type="InterPro" id="IPR008266">
    <property type="entry name" value="Tyr_kinase_AS"/>
</dbReference>
<dbReference type="GO" id="GO:0030424">
    <property type="term" value="C:axon"/>
    <property type="evidence" value="ECO:0007669"/>
    <property type="project" value="TreeGrafter"/>
</dbReference>
<gene>
    <name evidence="24" type="ORF">PMAYCL1PPCAC_12131</name>
</gene>
<evidence type="ECO:0000313" key="25">
    <source>
        <dbReference type="Proteomes" id="UP001328107"/>
    </source>
</evidence>
<dbReference type="PROSITE" id="PS50011">
    <property type="entry name" value="PROTEIN_KINASE_DOM"/>
    <property type="match status" value="1"/>
</dbReference>
<evidence type="ECO:0000259" key="23">
    <source>
        <dbReference type="PROSITE" id="PS50011"/>
    </source>
</evidence>
<dbReference type="Pfam" id="PF07714">
    <property type="entry name" value="PK_Tyr_Ser-Thr"/>
    <property type="match status" value="1"/>
</dbReference>
<dbReference type="Gene3D" id="1.10.510.10">
    <property type="entry name" value="Transferase(Phosphotransferase) domain 1"/>
    <property type="match status" value="1"/>
</dbReference>
<dbReference type="GO" id="GO:0043560">
    <property type="term" value="F:insulin receptor substrate binding"/>
    <property type="evidence" value="ECO:0007669"/>
    <property type="project" value="TreeGrafter"/>
</dbReference>
<name>A0AAN4ZMZ5_9BILA</name>
<keyword evidence="18" id="KW-0464">Manganese</keyword>
<evidence type="ECO:0000256" key="6">
    <source>
        <dbReference type="ARBA" id="ARBA00022692"/>
    </source>
</evidence>
<evidence type="ECO:0000256" key="12">
    <source>
        <dbReference type="ARBA" id="ARBA00022840"/>
    </source>
</evidence>
<keyword evidence="3" id="KW-0597">Phosphoprotein</keyword>
<dbReference type="PANTHER" id="PTHR24416:SF525">
    <property type="entry name" value="INSULIN-LIKE RECEPTOR"/>
    <property type="match status" value="1"/>
</dbReference>
<keyword evidence="10 20" id="KW-0547">Nucleotide-binding</keyword>
<evidence type="ECO:0000256" key="8">
    <source>
        <dbReference type="ARBA" id="ARBA00022729"/>
    </source>
</evidence>
<dbReference type="EMBL" id="BTRK01000003">
    <property type="protein sequence ID" value="GMR41936.1"/>
    <property type="molecule type" value="Genomic_DNA"/>
</dbReference>
<accession>A0AAN4ZMZ5</accession>
<dbReference type="SUPFAM" id="SSF57184">
    <property type="entry name" value="Growth factor receptor domain"/>
    <property type="match status" value="1"/>
</dbReference>
<evidence type="ECO:0000256" key="3">
    <source>
        <dbReference type="ARBA" id="ARBA00022553"/>
    </source>
</evidence>
<dbReference type="SUPFAM" id="SSF49265">
    <property type="entry name" value="Fibronectin type III"/>
    <property type="match status" value="2"/>
</dbReference>
<feature type="compositionally biased region" description="Basic and acidic residues" evidence="21">
    <location>
        <begin position="865"/>
        <end position="874"/>
    </location>
</feature>
<feature type="region of interest" description="Disordered" evidence="21">
    <location>
        <begin position="964"/>
        <end position="984"/>
    </location>
</feature>
<evidence type="ECO:0000256" key="10">
    <source>
        <dbReference type="ARBA" id="ARBA00022741"/>
    </source>
</evidence>
<feature type="binding site" evidence="20">
    <location>
        <position position="1280"/>
    </location>
    <ligand>
        <name>ATP</name>
        <dbReference type="ChEBI" id="CHEBI:30616"/>
    </ligand>
</feature>
<evidence type="ECO:0000256" key="19">
    <source>
        <dbReference type="ARBA" id="ARBA00051243"/>
    </source>
</evidence>
<evidence type="ECO:0000256" key="14">
    <source>
        <dbReference type="ARBA" id="ARBA00023136"/>
    </source>
</evidence>
<keyword evidence="17" id="KW-0325">Glycoprotein</keyword>
<feature type="domain" description="Protein kinase" evidence="23">
    <location>
        <begin position="1242"/>
        <end position="1529"/>
    </location>
</feature>
<dbReference type="InterPro" id="IPR050122">
    <property type="entry name" value="RTK"/>
</dbReference>
<dbReference type="GO" id="GO:0043410">
    <property type="term" value="P:positive regulation of MAPK cascade"/>
    <property type="evidence" value="ECO:0007669"/>
    <property type="project" value="TreeGrafter"/>
</dbReference>
<dbReference type="PROSITE" id="PS00107">
    <property type="entry name" value="PROTEIN_KINASE_ATP"/>
    <property type="match status" value="1"/>
</dbReference>
<evidence type="ECO:0000256" key="22">
    <source>
        <dbReference type="SAM" id="Phobius"/>
    </source>
</evidence>
<keyword evidence="15" id="KW-0829">Tyrosine-protein kinase</keyword>
<keyword evidence="12 20" id="KW-0067">ATP-binding</keyword>
<dbReference type="PRINTS" id="PR00109">
    <property type="entry name" value="TYRKINASE"/>
</dbReference>
<sequence>RYSNSDRSNYYSDRSNCQVLDRLGYLPLEALPSAISPSMGEDPDWRGSSHSIRRLVFIATLLLLPTTEAQQHSICGSIDIRNDARTVFNKENASDEFIARYMNCTILEGTFSLSMITNSSTKEEDFVTFPNLVEITGYLLVFNVKGLTTLSRIFPNLRVIGGSQLIMNYALIIYQNPDLKDVTLPNLRVIRQGGVRITENPSLCYVIQIDWKRMLFGSIDDIIVHDGVGSGAQCPDDCDDISQSPRCVRSARDFGAPVISCWNASTCQTFCPFDTGNASKTIGTGCLLYRDENGVTREKDHACHQQCIGGCYSLDDPGQCVSCAGYLHEGKCVSSCPPGMFTYLSRCVDEEECLDSPEVRVDDEWRHFKAVNSQCVHDCPAGYELGKRMRTMRDGTKREQDYCEKCPGECPKKCKGKALDTISMAQDLTGCNIIEGTLDIQLRDSSKMTMLTEALKDIEIIEGNLLVRFSPSLTSLSIFQKLREIRSEQLFQDRYALVIYENQNMNALFSPDVLKRLKIPKGLVQVQNNRMLCFKHVDTLMKGLNMTINPDDQSSFSNGDKAICDETNLELKGEKMMSEGFVLMWTPFNTSDIDHRKFLGYQVFYKRVDSNNVADVQIDQDRSVCADTWNMHFEPEQSKKGTVDEKKEEKNKTDPYVHALITHDGITPYTYYATYVQTKMVNHLGAKNARSNVLIVQTQFNHPNSPKITQIHQIGTEELEVEWEPPTKPNGKITHYVVSWQTQYRDISFEVKHACDAMGEWNRGVAAPSPTAPSTLAPPTHAQQTFLATLSGQGSLSGEETCSALPGCCVCTPKKEPSSALYDEEDDEKNDNLDRNHDFENAVQNIVFVPSCKYAHDPNRCGRFSTAERRKAENGTDPVSSPLLNSTSSSHRSRRRRRRLSPSSTMPTLYRIREEGGYRIIQEDLPKTVERQKRSIPDITELEEKEEEERMNYEVVKAPIEEVEMEEGEEKENVVMEQDTGEMETEEMVMPYPPGYLMEGRREEAVVQQGSVNRTAEPRLNKYRIKGLRHATTYQISVLACQDVDVSPTFCSLKAAYKSQKTGDIPGNDQVPVSSIKALVLNHTTSGAVFIKFDAPQHPNGRIHGFTVTISNVNDKEATKITHCVNASIFAGGVIMRGLADGTYEPQIITVTERGGTDPAVVGEQFTIRSPSFFTWTRILMGIIFFILLMGIIGFIIATTTKSMMGKKLGEYVRQTITANPEYLSQFDVYKQDEWELDRSSLVLGEEIGRGTFGKVFRGWTTDKELVSHSGITFNECAIKTVSEEANPSERLHFLIEASVMKQFNSAFIIHLYGVVSDGQPVLVVMEMMAKGNLRDYLRSRRPDAEENTEHLPVPTDTEIMEWAAQIADGMAYLEHLKFCHRDLAARNCMIGADDVVKIGDFGMARDIYYHEYYKPTGKRMMPVRWMAPESLKDGKFSLKSDVWAYGIVLYEMMTLAQQPYQGLANDEVFNYIGVTRRVLERPVDCPDFWYELMEYCWQYQPRERPTFRQIVECLCFRASEDFRQKSWVLNEAPLVEGDLEVDERVEEFVDETVHRFLCTDNRRGNEPDDFSDRGTELMHSEEEDSV</sequence>
<dbReference type="CDD" id="cd00064">
    <property type="entry name" value="FU"/>
    <property type="match status" value="1"/>
</dbReference>
<dbReference type="InterPro" id="IPR006211">
    <property type="entry name" value="Furin-like_Cys-rich_dom"/>
</dbReference>
<dbReference type="Gene3D" id="3.30.200.20">
    <property type="entry name" value="Phosphorylase Kinase, domain 1"/>
    <property type="match status" value="1"/>
</dbReference>
<dbReference type="FunFam" id="1.10.510.10:FF:000987">
    <property type="entry name" value="Receptor protein-tyrosine kinase"/>
    <property type="match status" value="1"/>
</dbReference>
<evidence type="ECO:0000256" key="20">
    <source>
        <dbReference type="PROSITE-ProRule" id="PRU10141"/>
    </source>
</evidence>
<keyword evidence="6 22" id="KW-0812">Transmembrane</keyword>
<keyword evidence="16" id="KW-0675">Receptor</keyword>
<feature type="compositionally biased region" description="Basic residues" evidence="21">
    <location>
        <begin position="891"/>
        <end position="900"/>
    </location>
</feature>
<feature type="region of interest" description="Disordered" evidence="21">
    <location>
        <begin position="865"/>
        <end position="908"/>
    </location>
</feature>
<comment type="catalytic activity">
    <reaction evidence="19">
        <text>L-tyrosyl-[protein] + ATP = O-phospho-L-tyrosyl-[protein] + ADP + H(+)</text>
        <dbReference type="Rhea" id="RHEA:10596"/>
        <dbReference type="Rhea" id="RHEA-COMP:10136"/>
        <dbReference type="Rhea" id="RHEA-COMP:20101"/>
        <dbReference type="ChEBI" id="CHEBI:15378"/>
        <dbReference type="ChEBI" id="CHEBI:30616"/>
        <dbReference type="ChEBI" id="CHEBI:46858"/>
        <dbReference type="ChEBI" id="CHEBI:61978"/>
        <dbReference type="ChEBI" id="CHEBI:456216"/>
        <dbReference type="EC" id="2.7.10.1"/>
    </reaction>
</comment>
<dbReference type="InterPro" id="IPR001245">
    <property type="entry name" value="Ser-Thr/Tyr_kinase_cat_dom"/>
</dbReference>
<dbReference type="InterPro" id="IPR017441">
    <property type="entry name" value="Protein_kinase_ATP_BS"/>
</dbReference>
<comment type="subcellular location">
    <subcellularLocation>
        <location evidence="1">Membrane</location>
        <topology evidence="1">Single-pass type I membrane protein</topology>
    </subcellularLocation>
</comment>
<evidence type="ECO:0000256" key="1">
    <source>
        <dbReference type="ARBA" id="ARBA00004479"/>
    </source>
</evidence>
<feature type="non-terminal residue" evidence="24">
    <location>
        <position position="1"/>
    </location>
</feature>
<dbReference type="InterPro" id="IPR006212">
    <property type="entry name" value="Furin_repeat"/>
</dbReference>
<keyword evidence="8" id="KW-0732">Signal</keyword>
<dbReference type="Gene3D" id="2.10.220.10">
    <property type="entry name" value="Hormone Receptor, Insulin-like Growth Factor Receptor 1, Chain A, domain 2"/>
    <property type="match status" value="1"/>
</dbReference>
<dbReference type="Gene3D" id="2.60.40.10">
    <property type="entry name" value="Immunoglobulins"/>
    <property type="match status" value="3"/>
</dbReference>
<reference evidence="25" key="1">
    <citation type="submission" date="2022-10" db="EMBL/GenBank/DDBJ databases">
        <title>Genome assembly of Pristionchus species.</title>
        <authorList>
            <person name="Yoshida K."/>
            <person name="Sommer R.J."/>
        </authorList>
    </citation>
    <scope>NUCLEOTIDE SEQUENCE [LARGE SCALE GENOMIC DNA]</scope>
    <source>
        <strain evidence="25">RS5460</strain>
    </source>
</reference>
<evidence type="ECO:0000256" key="13">
    <source>
        <dbReference type="ARBA" id="ARBA00022989"/>
    </source>
</evidence>
<dbReference type="Proteomes" id="UP001328107">
    <property type="component" value="Unassembled WGS sequence"/>
</dbReference>
<evidence type="ECO:0000256" key="4">
    <source>
        <dbReference type="ARBA" id="ARBA00022679"/>
    </source>
</evidence>
<dbReference type="SMART" id="SM00261">
    <property type="entry name" value="FU"/>
    <property type="match status" value="1"/>
</dbReference>
<dbReference type="SMART" id="SM00060">
    <property type="entry name" value="FN3"/>
    <property type="match status" value="2"/>
</dbReference>
<dbReference type="InterPro" id="IPR000494">
    <property type="entry name" value="Rcpt_L-dom"/>
</dbReference>
<dbReference type="InterPro" id="IPR020635">
    <property type="entry name" value="Tyr_kinase_cat_dom"/>
</dbReference>
<dbReference type="SMART" id="SM00219">
    <property type="entry name" value="TyrKc"/>
    <property type="match status" value="1"/>
</dbReference>
<feature type="compositionally biased region" description="Low complexity" evidence="21">
    <location>
        <begin position="880"/>
        <end position="890"/>
    </location>
</feature>
<dbReference type="InterPro" id="IPR036116">
    <property type="entry name" value="FN3_sf"/>
</dbReference>
<dbReference type="GO" id="GO:0005524">
    <property type="term" value="F:ATP binding"/>
    <property type="evidence" value="ECO:0007669"/>
    <property type="project" value="UniProtKB-UniRule"/>
</dbReference>
<dbReference type="SUPFAM" id="SSF56112">
    <property type="entry name" value="Protein kinase-like (PK-like)"/>
    <property type="match status" value="1"/>
</dbReference>
<dbReference type="PROSITE" id="PS00109">
    <property type="entry name" value="PROTEIN_KINASE_TYR"/>
    <property type="match status" value="1"/>
</dbReference>
<evidence type="ECO:0000256" key="7">
    <source>
        <dbReference type="ARBA" id="ARBA00022723"/>
    </source>
</evidence>
<dbReference type="InterPro" id="IPR011009">
    <property type="entry name" value="Kinase-like_dom_sf"/>
</dbReference>
<feature type="region of interest" description="Disordered" evidence="21">
    <location>
        <begin position="1567"/>
        <end position="1587"/>
    </location>
</feature>
<dbReference type="InterPro" id="IPR003961">
    <property type="entry name" value="FN3_dom"/>
</dbReference>
<proteinExistence type="predicted"/>
<dbReference type="EC" id="2.7.10.1" evidence="2"/>
<dbReference type="GO" id="GO:0046872">
    <property type="term" value="F:metal ion binding"/>
    <property type="evidence" value="ECO:0007669"/>
    <property type="project" value="UniProtKB-KW"/>
</dbReference>
<evidence type="ECO:0000256" key="15">
    <source>
        <dbReference type="ARBA" id="ARBA00023137"/>
    </source>
</evidence>
<evidence type="ECO:0000256" key="18">
    <source>
        <dbReference type="ARBA" id="ARBA00023211"/>
    </source>
</evidence>
<dbReference type="GO" id="GO:0042593">
    <property type="term" value="P:glucose homeostasis"/>
    <property type="evidence" value="ECO:0007669"/>
    <property type="project" value="TreeGrafter"/>
</dbReference>
<keyword evidence="4" id="KW-0808">Transferase</keyword>
<evidence type="ECO:0000256" key="2">
    <source>
        <dbReference type="ARBA" id="ARBA00011902"/>
    </source>
</evidence>
<evidence type="ECO:0000313" key="24">
    <source>
        <dbReference type="EMBL" id="GMR41936.1"/>
    </source>
</evidence>
<keyword evidence="5" id="KW-0165">Cleavage on pair of basic residues</keyword>
<dbReference type="InterPro" id="IPR009030">
    <property type="entry name" value="Growth_fac_rcpt_cys_sf"/>
</dbReference>
<dbReference type="SUPFAM" id="SSF52058">
    <property type="entry name" value="L domain-like"/>
    <property type="match status" value="2"/>
</dbReference>
<keyword evidence="11" id="KW-0418">Kinase</keyword>
<dbReference type="GO" id="GO:0005899">
    <property type="term" value="C:insulin receptor complex"/>
    <property type="evidence" value="ECO:0007669"/>
    <property type="project" value="TreeGrafter"/>
</dbReference>
<dbReference type="InterPro" id="IPR013783">
    <property type="entry name" value="Ig-like_fold"/>
</dbReference>
<dbReference type="InterPro" id="IPR036941">
    <property type="entry name" value="Rcpt_L-dom_sf"/>
</dbReference>
<organism evidence="24 25">
    <name type="scientific">Pristionchus mayeri</name>
    <dbReference type="NCBI Taxonomy" id="1317129"/>
    <lineage>
        <taxon>Eukaryota</taxon>
        <taxon>Metazoa</taxon>
        <taxon>Ecdysozoa</taxon>
        <taxon>Nematoda</taxon>
        <taxon>Chromadorea</taxon>
        <taxon>Rhabditida</taxon>
        <taxon>Rhabditina</taxon>
        <taxon>Diplogasteromorpha</taxon>
        <taxon>Diplogasteroidea</taxon>
        <taxon>Neodiplogasteridae</taxon>
        <taxon>Pristionchus</taxon>
    </lineage>
</organism>
<feature type="compositionally biased region" description="Basic and acidic residues" evidence="21">
    <location>
        <begin position="1567"/>
        <end position="1581"/>
    </location>
</feature>
<dbReference type="Pfam" id="PF00757">
    <property type="entry name" value="Furin-like"/>
    <property type="match status" value="1"/>
</dbReference>
<dbReference type="GO" id="GO:0005009">
    <property type="term" value="F:insulin receptor activity"/>
    <property type="evidence" value="ECO:0007669"/>
    <property type="project" value="TreeGrafter"/>
</dbReference>
<feature type="transmembrane region" description="Helical" evidence="22">
    <location>
        <begin position="1179"/>
        <end position="1198"/>
    </location>
</feature>
<dbReference type="CDD" id="cd05032">
    <property type="entry name" value="PTKc_InsR_like"/>
    <property type="match status" value="1"/>
</dbReference>
<keyword evidence="14 22" id="KW-0472">Membrane</keyword>
<protein>
    <recommendedName>
        <fullName evidence="2">receptor protein-tyrosine kinase</fullName>
        <ecNumber evidence="2">2.7.10.1</ecNumber>
    </recommendedName>
</protein>
<dbReference type="PANTHER" id="PTHR24416">
    <property type="entry name" value="TYROSINE-PROTEIN KINASE RECEPTOR"/>
    <property type="match status" value="1"/>
</dbReference>
<dbReference type="GO" id="GO:0051897">
    <property type="term" value="P:positive regulation of phosphatidylinositol 3-kinase/protein kinase B signal transduction"/>
    <property type="evidence" value="ECO:0007669"/>
    <property type="project" value="TreeGrafter"/>
</dbReference>
<evidence type="ECO:0000256" key="11">
    <source>
        <dbReference type="ARBA" id="ARBA00022777"/>
    </source>
</evidence>
<keyword evidence="25" id="KW-1185">Reference proteome</keyword>
<keyword evidence="7" id="KW-0479">Metal-binding</keyword>
<dbReference type="InterPro" id="IPR000719">
    <property type="entry name" value="Prot_kinase_dom"/>
</dbReference>
<dbReference type="Gene3D" id="3.80.20.20">
    <property type="entry name" value="Receptor L-domain"/>
    <property type="match status" value="2"/>
</dbReference>
<evidence type="ECO:0000256" key="9">
    <source>
        <dbReference type="ARBA" id="ARBA00022737"/>
    </source>
</evidence>
<evidence type="ECO:0000256" key="21">
    <source>
        <dbReference type="SAM" id="MobiDB-lite"/>
    </source>
</evidence>